<reference evidence="1" key="1">
    <citation type="submission" date="2021-01" db="EMBL/GenBank/DDBJ databases">
        <authorList>
            <person name="Corre E."/>
            <person name="Pelletier E."/>
            <person name="Niang G."/>
            <person name="Scheremetjew M."/>
            <person name="Finn R."/>
            <person name="Kale V."/>
            <person name="Holt S."/>
            <person name="Cochrane G."/>
            <person name="Meng A."/>
            <person name="Brown T."/>
            <person name="Cohen L."/>
        </authorList>
    </citation>
    <scope>NUCLEOTIDE SEQUENCE</scope>
</reference>
<gene>
    <name evidence="1" type="ORF">NSCI0253_LOCUS15412</name>
</gene>
<sequence>MTIGLGLAARTFNSYGSLSASSSVSKEDVLQVLRSLQIADVEIDELSDAATRDKVHSGAEFLEWLERGSVDIGEGTHRIADWNNAINATAQQKELADIVVSGLKAQWSSFDASTVAVKQIEKGLLNTFSLSASPQGIEAQVFPSKVSLVPRGQTFAGRCADSARILASAHGVAPRRICNCGTDWLLETCEGTLHPHLDTSEDWERWGTLLAKVHRLPVNWFEFHRDQLTKQFPCLFGLPPGSRVWSHVVGRDIHFFGVSEAVLSSLMEASLCTQHPVTSRVVTSLCNFQPLHVVTGDSGPKIVNFDAACVTHAVQDLSAQVSGAPTPEKHAFLRRYMEEMGADAANSEVEKAMVDCQLASLFDDTFDGCLLGPQALADLFGNTAGLHSGDAGVMDAIANGVKSFIANVRASSDLQKKIVTHGVLELLRSDPLYDMIAAVHESHQRSSSESGRWIGADFAVS</sequence>
<organism evidence="1">
    <name type="scientific">Noctiluca scintillans</name>
    <name type="common">Sea sparkle</name>
    <name type="synonym">Red tide dinoflagellate</name>
    <dbReference type="NCBI Taxonomy" id="2966"/>
    <lineage>
        <taxon>Eukaryota</taxon>
        <taxon>Sar</taxon>
        <taxon>Alveolata</taxon>
        <taxon>Dinophyceae</taxon>
        <taxon>Noctilucales</taxon>
        <taxon>Noctilucaceae</taxon>
        <taxon>Noctiluca</taxon>
    </lineage>
</organism>
<evidence type="ECO:0000313" key="1">
    <source>
        <dbReference type="EMBL" id="CAD8841064.1"/>
    </source>
</evidence>
<dbReference type="SUPFAM" id="SSF56112">
    <property type="entry name" value="Protein kinase-like (PK-like)"/>
    <property type="match status" value="1"/>
</dbReference>
<dbReference type="InterPro" id="IPR011009">
    <property type="entry name" value="Kinase-like_dom_sf"/>
</dbReference>
<proteinExistence type="predicted"/>
<dbReference type="EMBL" id="HBFQ01021981">
    <property type="protein sequence ID" value="CAD8841064.1"/>
    <property type="molecule type" value="Transcribed_RNA"/>
</dbReference>
<protein>
    <submittedName>
        <fullName evidence="1">Uncharacterized protein</fullName>
    </submittedName>
</protein>
<accession>A0A7S1A3Z5</accession>
<name>A0A7S1A3Z5_NOCSC</name>
<dbReference type="AlphaFoldDB" id="A0A7S1A3Z5"/>